<dbReference type="GO" id="GO:0071949">
    <property type="term" value="F:FAD binding"/>
    <property type="evidence" value="ECO:0007669"/>
    <property type="project" value="InterPro"/>
</dbReference>
<feature type="domain" description="FAD-binding PCMH-type" evidence="6">
    <location>
        <begin position="70"/>
        <end position="242"/>
    </location>
</feature>
<keyword evidence="3" id="KW-0285">Flavoprotein</keyword>
<dbReference type="InterPro" id="IPR050416">
    <property type="entry name" value="FAD-linked_Oxidoreductase"/>
</dbReference>
<name>A0A9W6LS81_9HYPH</name>
<dbReference type="EMBL" id="BSEC01000001">
    <property type="protein sequence ID" value="GLI93069.1"/>
    <property type="molecule type" value="Genomic_DNA"/>
</dbReference>
<proteinExistence type="inferred from homology"/>
<evidence type="ECO:0000256" key="5">
    <source>
        <dbReference type="ARBA" id="ARBA00023002"/>
    </source>
</evidence>
<dbReference type="Gene3D" id="3.30.43.10">
    <property type="entry name" value="Uridine Diphospho-n-acetylenolpyruvylglucosamine Reductase, domain 2"/>
    <property type="match status" value="1"/>
</dbReference>
<dbReference type="Pfam" id="PF01565">
    <property type="entry name" value="FAD_binding_4"/>
    <property type="match status" value="1"/>
</dbReference>
<organism evidence="7 8">
    <name type="scientific">Methylocystis echinoides</name>
    <dbReference type="NCBI Taxonomy" id="29468"/>
    <lineage>
        <taxon>Bacteria</taxon>
        <taxon>Pseudomonadati</taxon>
        <taxon>Pseudomonadota</taxon>
        <taxon>Alphaproteobacteria</taxon>
        <taxon>Hyphomicrobiales</taxon>
        <taxon>Methylocystaceae</taxon>
        <taxon>Methylocystis</taxon>
    </lineage>
</organism>
<evidence type="ECO:0000256" key="4">
    <source>
        <dbReference type="ARBA" id="ARBA00022827"/>
    </source>
</evidence>
<evidence type="ECO:0000256" key="2">
    <source>
        <dbReference type="ARBA" id="ARBA00005466"/>
    </source>
</evidence>
<dbReference type="Proteomes" id="UP001144323">
    <property type="component" value="Unassembled WGS sequence"/>
</dbReference>
<dbReference type="InterPro" id="IPR036318">
    <property type="entry name" value="FAD-bd_PCMH-like_sf"/>
</dbReference>
<comment type="cofactor">
    <cofactor evidence="1">
        <name>FAD</name>
        <dbReference type="ChEBI" id="CHEBI:57692"/>
    </cofactor>
</comment>
<evidence type="ECO:0000256" key="3">
    <source>
        <dbReference type="ARBA" id="ARBA00022630"/>
    </source>
</evidence>
<dbReference type="InterPro" id="IPR006094">
    <property type="entry name" value="Oxid_FAD_bind_N"/>
</dbReference>
<dbReference type="InterPro" id="IPR016167">
    <property type="entry name" value="FAD-bd_PCMH_sub1"/>
</dbReference>
<protein>
    <submittedName>
        <fullName evidence="7">Oxidoreductase</fullName>
    </submittedName>
</protein>
<evidence type="ECO:0000313" key="8">
    <source>
        <dbReference type="Proteomes" id="UP001144323"/>
    </source>
</evidence>
<evidence type="ECO:0000256" key="1">
    <source>
        <dbReference type="ARBA" id="ARBA00001974"/>
    </source>
</evidence>
<keyword evidence="4" id="KW-0274">FAD</keyword>
<dbReference type="Gene3D" id="3.30.465.10">
    <property type="match status" value="1"/>
</dbReference>
<dbReference type="InterPro" id="IPR016166">
    <property type="entry name" value="FAD-bd_PCMH"/>
</dbReference>
<gene>
    <name evidence="7" type="ORF">LMG27198_20610</name>
</gene>
<keyword evidence="8" id="KW-1185">Reference proteome</keyword>
<dbReference type="Gene3D" id="3.40.462.20">
    <property type="match status" value="1"/>
</dbReference>
<dbReference type="PANTHER" id="PTHR42973">
    <property type="entry name" value="BINDING OXIDOREDUCTASE, PUTATIVE (AFU_ORTHOLOGUE AFUA_1G17690)-RELATED"/>
    <property type="match status" value="1"/>
</dbReference>
<accession>A0A9W6LS81</accession>
<comment type="caution">
    <text evidence="7">The sequence shown here is derived from an EMBL/GenBank/DDBJ whole genome shotgun (WGS) entry which is preliminary data.</text>
</comment>
<sequence>MSLGGTAVANALPALVPDKKARHTARPKETNAQIDVEILRKQLKGRTLTQSDADFNSALMDGFFNRLLPTDRKPQILVQVQDEDDVCRAVTFAKENKLKVVVRGGGHNWCNPALRHGGLMIDLHNLNKVISVDPASRKAVLQPIISNRDVQRLLNPLGLAYPSGHCPQVKLSGYLLSGGMSWNQGVWGPGTASVEAIEIVTPDGKLITASDTENQDYFWAARGAGPGFFGVAVRYHLKLYPLPKHIAGSSYYYNLDDAVTLAEWLGKLAPELPPQVELSLWLVNAPPEIAAKTKLPGGKAALVTATTFADSEEEARKAAAPLDQCPIIEKCLSKTVNERMNFERLFDISGSLWPVDRRNAVEAMFSNSKPANLFRAVAGHYRNAPSHEGLIMYAFFTGPQTANANVTNAAFSTQAHLYGGPWTLWKDAADDEANLRWHRKCVEILRPFTFRHYVGETDTVHYPSHVKHAYSEETFKRIEQLRKRYDPTGVFFNYSDGLS</sequence>
<dbReference type="InterPro" id="IPR016169">
    <property type="entry name" value="FAD-bd_PCMH_sub2"/>
</dbReference>
<dbReference type="GO" id="GO:0016491">
    <property type="term" value="F:oxidoreductase activity"/>
    <property type="evidence" value="ECO:0007669"/>
    <property type="project" value="UniProtKB-KW"/>
</dbReference>
<dbReference type="AlphaFoldDB" id="A0A9W6LS81"/>
<evidence type="ECO:0000259" key="6">
    <source>
        <dbReference type="PROSITE" id="PS51387"/>
    </source>
</evidence>
<dbReference type="SUPFAM" id="SSF56176">
    <property type="entry name" value="FAD-binding/transporter-associated domain-like"/>
    <property type="match status" value="1"/>
</dbReference>
<comment type="similarity">
    <text evidence="2">Belongs to the oxygen-dependent FAD-linked oxidoreductase family.</text>
</comment>
<dbReference type="PANTHER" id="PTHR42973:SF39">
    <property type="entry name" value="FAD-BINDING PCMH-TYPE DOMAIN-CONTAINING PROTEIN"/>
    <property type="match status" value="1"/>
</dbReference>
<dbReference type="PROSITE" id="PS00862">
    <property type="entry name" value="OX2_COVAL_FAD"/>
    <property type="match status" value="1"/>
</dbReference>
<dbReference type="PROSITE" id="PS51387">
    <property type="entry name" value="FAD_PCMH"/>
    <property type="match status" value="1"/>
</dbReference>
<evidence type="ECO:0000313" key="7">
    <source>
        <dbReference type="EMBL" id="GLI93069.1"/>
    </source>
</evidence>
<dbReference type="InterPro" id="IPR006093">
    <property type="entry name" value="Oxy_OxRdtase_FAD_BS"/>
</dbReference>
<reference evidence="7" key="1">
    <citation type="journal article" date="2023" name="Int. J. Syst. Evol. Microbiol.">
        <title>Methylocystis iwaonis sp. nov., a type II methane-oxidizing bacterium from surface soil of a rice paddy field in Japan, and emended description of the genus Methylocystis (ex Whittenbury et al. 1970) Bowman et al. 1993.</title>
        <authorList>
            <person name="Kaise H."/>
            <person name="Sawadogo J.B."/>
            <person name="Alam M.S."/>
            <person name="Ueno C."/>
            <person name="Dianou D."/>
            <person name="Shinjo R."/>
            <person name="Asakawa S."/>
        </authorList>
    </citation>
    <scope>NUCLEOTIDE SEQUENCE</scope>
    <source>
        <strain evidence="7">LMG27198</strain>
    </source>
</reference>
<keyword evidence="5" id="KW-0560">Oxidoreductase</keyword>